<feature type="domain" description="Squalene cyclase N-terminal" evidence="6">
    <location>
        <begin position="14"/>
        <end position="298"/>
    </location>
</feature>
<gene>
    <name evidence="7" type="primary">shc</name>
    <name evidence="7" type="ORF">D3P09_18700</name>
</gene>
<dbReference type="InterPro" id="IPR008930">
    <property type="entry name" value="Terpenoid_cyclase/PrenylTrfase"/>
</dbReference>
<protein>
    <submittedName>
        <fullName evidence="7">Squalene--hopene cyclase</fullName>
        <ecNumber evidence="7">5.4.99.17</ecNumber>
    </submittedName>
</protein>
<dbReference type="AlphaFoldDB" id="A0A3A6PDF4"/>
<dbReference type="UniPathway" id="UPA00337"/>
<dbReference type="GO" id="GO:0051007">
    <property type="term" value="F:squalene-hopene cyclase activity"/>
    <property type="evidence" value="ECO:0007669"/>
    <property type="project" value="UniProtKB-EC"/>
</dbReference>
<evidence type="ECO:0000259" key="5">
    <source>
        <dbReference type="Pfam" id="PF13243"/>
    </source>
</evidence>
<dbReference type="NCBIfam" id="TIGR01507">
    <property type="entry name" value="hopene_cyclase"/>
    <property type="match status" value="1"/>
</dbReference>
<keyword evidence="3" id="KW-0677">Repeat</keyword>
<dbReference type="Pfam" id="PF13243">
    <property type="entry name" value="SQHop_cyclase_C"/>
    <property type="match status" value="1"/>
</dbReference>
<dbReference type="Proteomes" id="UP000267798">
    <property type="component" value="Unassembled WGS sequence"/>
</dbReference>
<dbReference type="RefSeq" id="WP_120112919.1">
    <property type="nucleotide sequence ID" value="NZ_QXQB01000004.1"/>
</dbReference>
<dbReference type="NCBIfam" id="TIGR01787">
    <property type="entry name" value="squalene_cyclas"/>
    <property type="match status" value="1"/>
</dbReference>
<dbReference type="EC" id="5.4.99.17" evidence="7"/>
<comment type="caution">
    <text evidence="7">The sequence shown here is derived from an EMBL/GenBank/DDBJ whole genome shotgun (WGS) entry which is preliminary data.</text>
</comment>
<sequence>MNELHNRVDQSIGQLADWLIGEQKEDGSWRFCFENGTIIDAYVLILFRLLEHEDEELLRQLHDRIAASQQPDGCWRLYHDEEKGSLSASIEAYYALLISGYSSAGDEHMQRAKAYILSRGGIGMVRSTLTKTILAATGQREWPRSIAAIPMEIMLVPSELPLSLFSFSGYARVHLVPMLVMGSRKYSLRTERTPDLSPLYANRDAEDESSFPSYIEMQKHIRAGMARLIGSPRSLADAATSKAEAFMLERIEGDGTLYSYATSTIFMIFALLALDYGKEHPVVRKACQGLADMRFHTEGITTIQNSPSDVWDTALISYALQEAGVSHRHDSILSASAFLLSRQHTRKGDWSKHNPNTPPGGWGFSETNTMNPDVDDTSAALRAIHRLAVDEPVYAEAWHRGFRWALSMQNRDGGWPAFEKETNNQMLTWLAIEGAKSAAIDPSEADLTGRTLEFLGNFAGIQSNERFVKRGVDWLIRNQGKNGSWYGRWGVCYLYGTWAALTGLAAAGLPPTHDALKNGAEWLLRMQQGDGGWGESCRSDSSPHYISIGASTPSQTAWALDALIAVSPEATPAINRGVERLIAFLHERNWKTDYPTGAGLPGYFYIHYHSYRYIWPLVALSHYKNKFGS</sequence>
<organism evidence="7 8">
    <name type="scientific">Paenibacillus pinisoli</name>
    <dbReference type="NCBI Taxonomy" id="1276110"/>
    <lineage>
        <taxon>Bacteria</taxon>
        <taxon>Bacillati</taxon>
        <taxon>Bacillota</taxon>
        <taxon>Bacilli</taxon>
        <taxon>Bacillales</taxon>
        <taxon>Paenibacillaceae</taxon>
        <taxon>Paenibacillus</taxon>
    </lineage>
</organism>
<dbReference type="SUPFAM" id="SSF48239">
    <property type="entry name" value="Terpenoid cyclases/Protein prenyltransferases"/>
    <property type="match status" value="2"/>
</dbReference>
<evidence type="ECO:0000256" key="4">
    <source>
        <dbReference type="ARBA" id="ARBA00023235"/>
    </source>
</evidence>
<dbReference type="InterPro" id="IPR032696">
    <property type="entry name" value="SQ_cyclase_C"/>
</dbReference>
<dbReference type="InterPro" id="IPR006400">
    <property type="entry name" value="Hopene-cyclase"/>
</dbReference>
<evidence type="ECO:0000313" key="7">
    <source>
        <dbReference type="EMBL" id="RJX38100.1"/>
    </source>
</evidence>
<dbReference type="GO" id="GO:0016104">
    <property type="term" value="P:triterpenoid biosynthetic process"/>
    <property type="evidence" value="ECO:0007669"/>
    <property type="project" value="InterPro"/>
</dbReference>
<keyword evidence="4 7" id="KW-0413">Isomerase</keyword>
<name>A0A3A6PDF4_9BACL</name>
<comment type="similarity">
    <text evidence="2">Belongs to the terpene cyclase/mutase family.</text>
</comment>
<evidence type="ECO:0000313" key="8">
    <source>
        <dbReference type="Proteomes" id="UP000267798"/>
    </source>
</evidence>
<dbReference type="EMBL" id="QXQB01000004">
    <property type="protein sequence ID" value="RJX38100.1"/>
    <property type="molecule type" value="Genomic_DNA"/>
</dbReference>
<comment type="pathway">
    <text evidence="1">Secondary metabolite biosynthesis; hopanoid biosynthesis.</text>
</comment>
<dbReference type="PANTHER" id="PTHR11764">
    <property type="entry name" value="TERPENE CYCLASE/MUTASE FAMILY MEMBER"/>
    <property type="match status" value="1"/>
</dbReference>
<evidence type="ECO:0000256" key="3">
    <source>
        <dbReference type="ARBA" id="ARBA00022737"/>
    </source>
</evidence>
<evidence type="ECO:0000259" key="6">
    <source>
        <dbReference type="Pfam" id="PF13249"/>
    </source>
</evidence>
<reference evidence="7 8" key="1">
    <citation type="submission" date="2018-09" db="EMBL/GenBank/DDBJ databases">
        <title>Paenibacillus aracenensis nov. sp. isolated from a cave in southern Spain.</title>
        <authorList>
            <person name="Jurado V."/>
            <person name="Gutierrez-Patricio S."/>
            <person name="Gonzalez-Pimentel J.L."/>
            <person name="Miller A.Z."/>
            <person name="Laiz L."/>
            <person name="Saiz-Jimenez C."/>
        </authorList>
    </citation>
    <scope>NUCLEOTIDE SEQUENCE [LARGE SCALE GENOMIC DNA]</scope>
    <source>
        <strain evidence="7 8">JCM 19203</strain>
    </source>
</reference>
<dbReference type="OrthoDB" id="9758578at2"/>
<dbReference type="Pfam" id="PF13249">
    <property type="entry name" value="SQHop_cyclase_N"/>
    <property type="match status" value="1"/>
</dbReference>
<evidence type="ECO:0000256" key="1">
    <source>
        <dbReference type="ARBA" id="ARBA00004999"/>
    </source>
</evidence>
<proteinExistence type="inferred from homology"/>
<evidence type="ECO:0000256" key="2">
    <source>
        <dbReference type="ARBA" id="ARBA00009755"/>
    </source>
</evidence>
<dbReference type="InterPro" id="IPR032697">
    <property type="entry name" value="SQ_cyclase_N"/>
</dbReference>
<dbReference type="PANTHER" id="PTHR11764:SF20">
    <property type="entry name" value="LANOSTEROL SYNTHASE"/>
    <property type="match status" value="1"/>
</dbReference>
<feature type="domain" description="Squalene cyclase C-terminal" evidence="5">
    <location>
        <begin position="308"/>
        <end position="625"/>
    </location>
</feature>
<keyword evidence="8" id="KW-1185">Reference proteome</keyword>
<dbReference type="InterPro" id="IPR018333">
    <property type="entry name" value="Squalene_cyclase"/>
</dbReference>
<dbReference type="SFLD" id="SFLDG01016">
    <property type="entry name" value="Prenyltransferase_Like_2"/>
    <property type="match status" value="1"/>
</dbReference>
<dbReference type="GO" id="GO:0005811">
    <property type="term" value="C:lipid droplet"/>
    <property type="evidence" value="ECO:0007669"/>
    <property type="project" value="InterPro"/>
</dbReference>
<dbReference type="Gene3D" id="1.50.10.20">
    <property type="match status" value="2"/>
</dbReference>
<accession>A0A3A6PDF4</accession>